<dbReference type="EC" id="2.7.10.1" evidence="2"/>
<dbReference type="InterPro" id="IPR038677">
    <property type="entry name" value="WIF_sf"/>
</dbReference>
<dbReference type="PROSITE" id="PS00109">
    <property type="entry name" value="PROTEIN_KINASE_TYR"/>
    <property type="match status" value="1"/>
</dbReference>
<evidence type="ECO:0000256" key="1">
    <source>
        <dbReference type="ARBA" id="ARBA00004162"/>
    </source>
</evidence>
<keyword evidence="3" id="KW-0597">Phosphoprotein</keyword>
<evidence type="ECO:0000256" key="3">
    <source>
        <dbReference type="ARBA" id="ARBA00022553"/>
    </source>
</evidence>
<evidence type="ECO:0000256" key="5">
    <source>
        <dbReference type="ARBA" id="ARBA00022692"/>
    </source>
</evidence>
<dbReference type="Proteomes" id="UP000789390">
    <property type="component" value="Unassembled WGS sequence"/>
</dbReference>
<evidence type="ECO:0000256" key="11">
    <source>
        <dbReference type="ARBA" id="ARBA00023136"/>
    </source>
</evidence>
<dbReference type="PROSITE" id="PS50814">
    <property type="entry name" value="WIF"/>
    <property type="match status" value="1"/>
</dbReference>
<keyword evidence="7" id="KW-0547">Nucleotide-binding</keyword>
<dbReference type="PANTHER" id="PTHR24416:SF349">
    <property type="entry name" value="TYROSINE-PROTEIN KINASE RYK"/>
    <property type="match status" value="1"/>
</dbReference>
<evidence type="ECO:0000256" key="2">
    <source>
        <dbReference type="ARBA" id="ARBA00011902"/>
    </source>
</evidence>
<keyword evidence="9" id="KW-0067">ATP-binding</keyword>
<protein>
    <recommendedName>
        <fullName evidence="2">receptor protein-tyrosine kinase</fullName>
        <ecNumber evidence="2">2.7.10.1</ecNumber>
    </recommendedName>
</protein>
<dbReference type="GO" id="GO:0007169">
    <property type="term" value="P:cell surface receptor protein tyrosine kinase signaling pathway"/>
    <property type="evidence" value="ECO:0007669"/>
    <property type="project" value="TreeGrafter"/>
</dbReference>
<dbReference type="GO" id="GO:0043235">
    <property type="term" value="C:receptor complex"/>
    <property type="evidence" value="ECO:0007669"/>
    <property type="project" value="TreeGrafter"/>
</dbReference>
<keyword evidence="11 15" id="KW-0472">Membrane</keyword>
<dbReference type="FunFam" id="1.10.510.10:FF:000165">
    <property type="entry name" value="Tyrosine-protein kinase RYK"/>
    <property type="match status" value="1"/>
</dbReference>
<keyword evidence="6 16" id="KW-0732">Signal</keyword>
<sequence>MGYNLVVFFFLLILSLANAGLNFFISQQESFRVLGLVAELAYVRDGSINDVAQHFVVPVPSHIQELCFVWVNADSKAVKYSIFTKDNSMQPVNHVSLNISNQGVVPREPQIFCLLLPCSTYLPSKLEVSMKINFTSFNNVTVLNVVMKKDCSSEDFRNVEQDVLSKVIPTEDSSFMLYVAVGVAFGILVVSLAAASCFLCPKHNLCHQQPQRTIAPSSGTAVYSPVQASCTEEAGVATLYVNDPGAHQIIVEEKPSFRIQRNNIVIGKTLLEGTFGSIFHATLHTPGIPLKDVIVKTVKNNAAETQVRLMMEEGTRFQDLVHQNIYPLIGIVDGDGCRPLLVYPSVTYGNLKRWLLYCRGSLDGSLPHPLCTQDLVTIALHVLRGVQYLHQQNIIHKDLATRNCVIDDLFHVKLTDMALSRDFFPNDYHCLGDNENRPIKWMAMESLTRREFSTASDIWSFGVVLWEVTTLAQQPYVEIDPFEVGRVLRDGYRLTQPVNCPDELYAIMAYCWASSKSDRPTAPQLYRELHQFHHQLNEYI</sequence>
<feature type="domain" description="WIF" evidence="18">
    <location>
        <begin position="23"/>
        <end position="151"/>
    </location>
</feature>
<name>A0A8J2RVT6_9CRUS</name>
<dbReference type="OrthoDB" id="535945at2759"/>
<dbReference type="GO" id="GO:0010976">
    <property type="term" value="P:positive regulation of neuron projection development"/>
    <property type="evidence" value="ECO:0007669"/>
    <property type="project" value="TreeGrafter"/>
</dbReference>
<dbReference type="GO" id="GO:0005886">
    <property type="term" value="C:plasma membrane"/>
    <property type="evidence" value="ECO:0007669"/>
    <property type="project" value="UniProtKB-SubCell"/>
</dbReference>
<evidence type="ECO:0000256" key="14">
    <source>
        <dbReference type="ARBA" id="ARBA00023180"/>
    </source>
</evidence>
<dbReference type="Gene3D" id="1.10.510.10">
    <property type="entry name" value="Transferase(Phosphotransferase) domain 1"/>
    <property type="match status" value="1"/>
</dbReference>
<feature type="signal peptide" evidence="16">
    <location>
        <begin position="1"/>
        <end position="19"/>
    </location>
</feature>
<dbReference type="Pfam" id="PF07714">
    <property type="entry name" value="PK_Tyr_Ser-Thr"/>
    <property type="match status" value="1"/>
</dbReference>
<evidence type="ECO:0000256" key="9">
    <source>
        <dbReference type="ARBA" id="ARBA00022840"/>
    </source>
</evidence>
<evidence type="ECO:0000256" key="8">
    <source>
        <dbReference type="ARBA" id="ARBA00022777"/>
    </source>
</evidence>
<evidence type="ECO:0000256" key="4">
    <source>
        <dbReference type="ARBA" id="ARBA00022679"/>
    </source>
</evidence>
<keyword evidence="12" id="KW-0829">Tyrosine-protein kinase</keyword>
<reference evidence="19" key="1">
    <citation type="submission" date="2021-11" db="EMBL/GenBank/DDBJ databases">
        <authorList>
            <person name="Schell T."/>
        </authorList>
    </citation>
    <scope>NUCLEOTIDE SEQUENCE</scope>
    <source>
        <strain evidence="19">M5</strain>
    </source>
</reference>
<dbReference type="Pfam" id="PF02019">
    <property type="entry name" value="WIF"/>
    <property type="match status" value="1"/>
</dbReference>
<keyword evidence="5 15" id="KW-0812">Transmembrane</keyword>
<dbReference type="InterPro" id="IPR008266">
    <property type="entry name" value="Tyr_kinase_AS"/>
</dbReference>
<comment type="subcellular location">
    <subcellularLocation>
        <location evidence="1">Cell membrane</location>
        <topology evidence="1">Single-pass membrane protein</topology>
    </subcellularLocation>
</comment>
<keyword evidence="4" id="KW-0808">Transferase</keyword>
<dbReference type="SUPFAM" id="SSF56112">
    <property type="entry name" value="Protein kinase-like (PK-like)"/>
    <property type="match status" value="1"/>
</dbReference>
<organism evidence="19 20">
    <name type="scientific">Daphnia galeata</name>
    <dbReference type="NCBI Taxonomy" id="27404"/>
    <lineage>
        <taxon>Eukaryota</taxon>
        <taxon>Metazoa</taxon>
        <taxon>Ecdysozoa</taxon>
        <taxon>Arthropoda</taxon>
        <taxon>Crustacea</taxon>
        <taxon>Branchiopoda</taxon>
        <taxon>Diplostraca</taxon>
        <taxon>Cladocera</taxon>
        <taxon>Anomopoda</taxon>
        <taxon>Daphniidae</taxon>
        <taxon>Daphnia</taxon>
    </lineage>
</organism>
<evidence type="ECO:0000256" key="12">
    <source>
        <dbReference type="ARBA" id="ARBA00023137"/>
    </source>
</evidence>
<evidence type="ECO:0000256" key="13">
    <source>
        <dbReference type="ARBA" id="ARBA00023170"/>
    </source>
</evidence>
<keyword evidence="8" id="KW-0418">Kinase</keyword>
<gene>
    <name evidence="19" type="ORF">DGAL_LOCUS13942</name>
</gene>
<dbReference type="InterPro" id="IPR050122">
    <property type="entry name" value="RTK"/>
</dbReference>
<proteinExistence type="predicted"/>
<feature type="transmembrane region" description="Helical" evidence="15">
    <location>
        <begin position="175"/>
        <end position="200"/>
    </location>
</feature>
<dbReference type="GO" id="GO:0005524">
    <property type="term" value="F:ATP binding"/>
    <property type="evidence" value="ECO:0007669"/>
    <property type="project" value="UniProtKB-KW"/>
</dbReference>
<dbReference type="GO" id="GO:0004714">
    <property type="term" value="F:transmembrane receptor protein tyrosine kinase activity"/>
    <property type="evidence" value="ECO:0007669"/>
    <property type="project" value="UniProtKB-EC"/>
</dbReference>
<accession>A0A8J2RVT6</accession>
<evidence type="ECO:0000259" key="18">
    <source>
        <dbReference type="PROSITE" id="PS50814"/>
    </source>
</evidence>
<evidence type="ECO:0000256" key="10">
    <source>
        <dbReference type="ARBA" id="ARBA00022989"/>
    </source>
</evidence>
<evidence type="ECO:0000256" key="15">
    <source>
        <dbReference type="SAM" id="Phobius"/>
    </source>
</evidence>
<feature type="chain" id="PRO_5035201582" description="receptor protein-tyrosine kinase" evidence="16">
    <location>
        <begin position="20"/>
        <end position="540"/>
    </location>
</feature>
<keyword evidence="20" id="KW-1185">Reference proteome</keyword>
<dbReference type="InterPro" id="IPR003306">
    <property type="entry name" value="WIF"/>
</dbReference>
<evidence type="ECO:0000256" key="7">
    <source>
        <dbReference type="ARBA" id="ARBA00022741"/>
    </source>
</evidence>
<dbReference type="GO" id="GO:0007409">
    <property type="term" value="P:axonogenesis"/>
    <property type="evidence" value="ECO:0007669"/>
    <property type="project" value="TreeGrafter"/>
</dbReference>
<dbReference type="FunFam" id="2.60.40.2170:FF:000007">
    <property type="entry name" value="Tyrosine-protein kinase RYK"/>
    <property type="match status" value="1"/>
</dbReference>
<keyword evidence="13" id="KW-0675">Receptor</keyword>
<dbReference type="InterPro" id="IPR011009">
    <property type="entry name" value="Kinase-like_dom_sf"/>
</dbReference>
<dbReference type="InterPro" id="IPR000719">
    <property type="entry name" value="Prot_kinase_dom"/>
</dbReference>
<dbReference type="PANTHER" id="PTHR24416">
    <property type="entry name" value="TYROSINE-PROTEIN KINASE RECEPTOR"/>
    <property type="match status" value="1"/>
</dbReference>
<evidence type="ECO:0000256" key="6">
    <source>
        <dbReference type="ARBA" id="ARBA00022729"/>
    </source>
</evidence>
<dbReference type="Gene3D" id="3.30.200.20">
    <property type="entry name" value="Phosphorylase Kinase, domain 1"/>
    <property type="match status" value="1"/>
</dbReference>
<dbReference type="AlphaFoldDB" id="A0A8J2RVT6"/>
<comment type="caution">
    <text evidence="19">The sequence shown here is derived from an EMBL/GenBank/DDBJ whole genome shotgun (WGS) entry which is preliminary data.</text>
</comment>
<feature type="domain" description="Protein kinase" evidence="17">
    <location>
        <begin position="264"/>
        <end position="533"/>
    </location>
</feature>
<dbReference type="Gene3D" id="2.60.40.2170">
    <property type="entry name" value="Wnt, WIF domain"/>
    <property type="match status" value="1"/>
</dbReference>
<keyword evidence="14" id="KW-0325">Glycoprotein</keyword>
<dbReference type="GO" id="GO:0051897">
    <property type="term" value="P:positive regulation of phosphatidylinositol 3-kinase/protein kinase B signal transduction"/>
    <property type="evidence" value="ECO:0007669"/>
    <property type="project" value="TreeGrafter"/>
</dbReference>
<evidence type="ECO:0000259" key="17">
    <source>
        <dbReference type="PROSITE" id="PS50011"/>
    </source>
</evidence>
<dbReference type="PROSITE" id="PS50011">
    <property type="entry name" value="PROTEIN_KINASE_DOM"/>
    <property type="match status" value="1"/>
</dbReference>
<evidence type="ECO:0000313" key="20">
    <source>
        <dbReference type="Proteomes" id="UP000789390"/>
    </source>
</evidence>
<dbReference type="SMART" id="SM00469">
    <property type="entry name" value="WIF"/>
    <property type="match status" value="1"/>
</dbReference>
<dbReference type="EMBL" id="CAKKLH010000303">
    <property type="protein sequence ID" value="CAH0110376.1"/>
    <property type="molecule type" value="Genomic_DNA"/>
</dbReference>
<dbReference type="InterPro" id="IPR001245">
    <property type="entry name" value="Ser-Thr/Tyr_kinase_cat_dom"/>
</dbReference>
<keyword evidence="10 15" id="KW-1133">Transmembrane helix</keyword>
<evidence type="ECO:0000256" key="16">
    <source>
        <dbReference type="SAM" id="SignalP"/>
    </source>
</evidence>
<evidence type="ECO:0000313" key="19">
    <source>
        <dbReference type="EMBL" id="CAH0110376.1"/>
    </source>
</evidence>